<gene>
    <name evidence="1" type="ORF">Ga0080574_TMP2399</name>
</gene>
<sequence length="143" mass="16102">MRHEWFEPLGPAMRAPEWRVVQMLRQRHDPARLEAALADVLGTARARYCVGGFEQLMALLHRHGWHAPLILPADAQGVSDDERSLARFVLLASEQDRDLALAEATMLVTPQAILPLVAAGERMGLPLLCEECRERLRCPLTFQ</sequence>
<accession>A0A1P8UTL6</accession>
<organism evidence="1 2">
    <name type="scientific">Salipiger abyssi</name>
    <dbReference type="NCBI Taxonomy" id="1250539"/>
    <lineage>
        <taxon>Bacteria</taxon>
        <taxon>Pseudomonadati</taxon>
        <taxon>Pseudomonadota</taxon>
        <taxon>Alphaproteobacteria</taxon>
        <taxon>Rhodobacterales</taxon>
        <taxon>Roseobacteraceae</taxon>
        <taxon>Salipiger</taxon>
    </lineage>
</organism>
<keyword evidence="2" id="KW-1185">Reference proteome</keyword>
<dbReference type="RefSeq" id="WP_236016363.1">
    <property type="nucleotide sequence ID" value="NZ_CP015093.1"/>
</dbReference>
<protein>
    <submittedName>
        <fullName evidence="1">Uncharacterized protein</fullName>
    </submittedName>
</protein>
<dbReference type="Proteomes" id="UP000187059">
    <property type="component" value="Chromosome"/>
</dbReference>
<dbReference type="STRING" id="1250539.Ga0080574_TMP2399"/>
<evidence type="ECO:0000313" key="2">
    <source>
        <dbReference type="Proteomes" id="UP000187059"/>
    </source>
</evidence>
<reference evidence="1 2" key="1">
    <citation type="submission" date="2016-04" db="EMBL/GenBank/DDBJ databases">
        <title>Deep-sea bacteria in the southern Pacific.</title>
        <authorList>
            <person name="Tang K."/>
        </authorList>
    </citation>
    <scope>NUCLEOTIDE SEQUENCE [LARGE SCALE GENOMIC DNA]</scope>
    <source>
        <strain evidence="1 2">JLT2014</strain>
    </source>
</reference>
<dbReference type="AlphaFoldDB" id="A0A1P8UTL6"/>
<proteinExistence type="predicted"/>
<dbReference type="EMBL" id="CP015093">
    <property type="protein sequence ID" value="APZ52733.1"/>
    <property type="molecule type" value="Genomic_DNA"/>
</dbReference>
<dbReference type="KEGG" id="paby:Ga0080574_TMP2399"/>
<name>A0A1P8UTL6_9RHOB</name>
<evidence type="ECO:0000313" key="1">
    <source>
        <dbReference type="EMBL" id="APZ52733.1"/>
    </source>
</evidence>